<feature type="domain" description="Kinetochore protein Ndc80 CH" evidence="13">
    <location>
        <begin position="104"/>
        <end position="235"/>
    </location>
</feature>
<keyword evidence="8 10" id="KW-0131">Cell cycle</keyword>
<dbReference type="InterPro" id="IPR005550">
    <property type="entry name" value="Kinetochore_Ndc80"/>
</dbReference>
<accession>A0A8H4BTG0</accession>
<evidence type="ECO:0000313" key="15">
    <source>
        <dbReference type="Proteomes" id="UP000469890"/>
    </source>
</evidence>
<evidence type="ECO:0000256" key="3">
    <source>
        <dbReference type="ARBA" id="ARBA00022618"/>
    </source>
</evidence>
<dbReference type="Proteomes" id="UP000469890">
    <property type="component" value="Unassembled WGS sequence"/>
</dbReference>
<keyword evidence="2 10" id="KW-0158">Chromosome</keyword>
<dbReference type="GO" id="GO:0051301">
    <property type="term" value="P:cell division"/>
    <property type="evidence" value="ECO:0007669"/>
    <property type="project" value="UniProtKB-UniRule"/>
</dbReference>
<keyword evidence="3 10" id="KW-0132">Cell division</keyword>
<dbReference type="GO" id="GO:0051315">
    <property type="term" value="P:attachment of mitotic spindle microtubules to kinetochore"/>
    <property type="evidence" value="ECO:0007669"/>
    <property type="project" value="UniProtKB-UniRule"/>
</dbReference>
<keyword evidence="5 10" id="KW-0995">Kinetochore</keyword>
<organism evidence="14 15">
    <name type="scientific">Mucor circinelloides f. lusitanicus</name>
    <name type="common">Mucor racemosus var. lusitanicus</name>
    <dbReference type="NCBI Taxonomy" id="29924"/>
    <lineage>
        <taxon>Eukaryota</taxon>
        <taxon>Fungi</taxon>
        <taxon>Fungi incertae sedis</taxon>
        <taxon>Mucoromycota</taxon>
        <taxon>Mucoromycotina</taxon>
        <taxon>Mucoromycetes</taxon>
        <taxon>Mucorales</taxon>
        <taxon>Mucorineae</taxon>
        <taxon>Mucoraceae</taxon>
        <taxon>Mucor</taxon>
    </lineage>
</organism>
<evidence type="ECO:0000313" key="14">
    <source>
        <dbReference type="EMBL" id="KAF1807176.1"/>
    </source>
</evidence>
<keyword evidence="4 10" id="KW-0498">Mitosis</keyword>
<evidence type="ECO:0000256" key="1">
    <source>
        <dbReference type="ARBA" id="ARBA00007050"/>
    </source>
</evidence>
<dbReference type="EMBL" id="JAAECE010000001">
    <property type="protein sequence ID" value="KAF1807176.1"/>
    <property type="molecule type" value="Genomic_DNA"/>
</dbReference>
<dbReference type="GO" id="GO:0031262">
    <property type="term" value="C:Ndc80 complex"/>
    <property type="evidence" value="ECO:0007669"/>
    <property type="project" value="UniProtKB-UniRule"/>
</dbReference>
<feature type="coiled-coil region" evidence="11">
    <location>
        <begin position="299"/>
        <end position="333"/>
    </location>
</feature>
<dbReference type="PANTHER" id="PTHR10643:SF2">
    <property type="entry name" value="KINETOCHORE PROTEIN NDC80 HOMOLOG"/>
    <property type="match status" value="1"/>
</dbReference>
<evidence type="ECO:0000256" key="8">
    <source>
        <dbReference type="ARBA" id="ARBA00023306"/>
    </source>
</evidence>
<dbReference type="GO" id="GO:0005634">
    <property type="term" value="C:nucleus"/>
    <property type="evidence" value="ECO:0007669"/>
    <property type="project" value="UniProtKB-SubCell"/>
</dbReference>
<dbReference type="InterPro" id="IPR038273">
    <property type="entry name" value="Ndc80_sf"/>
</dbReference>
<evidence type="ECO:0000256" key="4">
    <source>
        <dbReference type="ARBA" id="ARBA00022776"/>
    </source>
</evidence>
<evidence type="ECO:0000256" key="9">
    <source>
        <dbReference type="ARBA" id="ARBA00023328"/>
    </source>
</evidence>
<protein>
    <recommendedName>
        <fullName evidence="10">Kinetochore protein NDC80</fullName>
    </recommendedName>
</protein>
<evidence type="ECO:0000256" key="5">
    <source>
        <dbReference type="ARBA" id="ARBA00022838"/>
    </source>
</evidence>
<feature type="region of interest" description="Disordered" evidence="12">
    <location>
        <begin position="101"/>
        <end position="128"/>
    </location>
</feature>
<comment type="similarity">
    <text evidence="1 10">Belongs to the NDC80/HEC1 family.</text>
</comment>
<dbReference type="InterPro" id="IPR055260">
    <property type="entry name" value="Ndc80_CH"/>
</dbReference>
<proteinExistence type="inferred from homology"/>
<name>A0A8H4BTG0_MUCCL</name>
<dbReference type="PANTHER" id="PTHR10643">
    <property type="entry name" value="KINETOCHORE PROTEIN NDC80"/>
    <property type="match status" value="1"/>
</dbReference>
<evidence type="ECO:0000256" key="11">
    <source>
        <dbReference type="SAM" id="Coils"/>
    </source>
</evidence>
<comment type="subcellular location">
    <subcellularLocation>
        <location evidence="10">Chromosome</location>
        <location evidence="10">Centromere</location>
        <location evidence="10">Kinetochore</location>
    </subcellularLocation>
    <subcellularLocation>
        <location evidence="10">Nucleus</location>
    </subcellularLocation>
</comment>
<comment type="function">
    <text evidence="10">Acts as a component of the essential kinetochore-associated NDC80 complex, which is required for chromosome segregation and spindle checkpoint activity.</text>
</comment>
<keyword evidence="9 10" id="KW-0137">Centromere</keyword>
<feature type="compositionally biased region" description="Low complexity" evidence="12">
    <location>
        <begin position="55"/>
        <end position="64"/>
    </location>
</feature>
<comment type="subunit">
    <text evidence="10">Component of the NDC80 complex.</text>
</comment>
<evidence type="ECO:0000256" key="6">
    <source>
        <dbReference type="ARBA" id="ARBA00023054"/>
    </source>
</evidence>
<dbReference type="Pfam" id="PF03801">
    <property type="entry name" value="Ndc80_HEC"/>
    <property type="match status" value="1"/>
</dbReference>
<evidence type="ECO:0000256" key="2">
    <source>
        <dbReference type="ARBA" id="ARBA00022454"/>
    </source>
</evidence>
<feature type="coiled-coil region" evidence="11">
    <location>
        <begin position="507"/>
        <end position="605"/>
    </location>
</feature>
<feature type="compositionally biased region" description="Basic and acidic residues" evidence="12">
    <location>
        <begin position="29"/>
        <end position="40"/>
    </location>
</feature>
<keyword evidence="7 10" id="KW-0539">Nucleus</keyword>
<evidence type="ECO:0000256" key="10">
    <source>
        <dbReference type="RuleBase" id="RU368072"/>
    </source>
</evidence>
<evidence type="ECO:0000256" key="12">
    <source>
        <dbReference type="SAM" id="MobiDB-lite"/>
    </source>
</evidence>
<comment type="caution">
    <text evidence="14">The sequence shown here is derived from an EMBL/GenBank/DDBJ whole genome shotgun (WGS) entry which is preliminary data.</text>
</comment>
<feature type="compositionally biased region" description="Polar residues" evidence="12">
    <location>
        <begin position="102"/>
        <end position="114"/>
    </location>
</feature>
<evidence type="ECO:0000259" key="13">
    <source>
        <dbReference type="Pfam" id="PF03801"/>
    </source>
</evidence>
<feature type="coiled-coil region" evidence="11">
    <location>
        <begin position="358"/>
        <end position="406"/>
    </location>
</feature>
<dbReference type="Gene3D" id="1.10.418.30">
    <property type="entry name" value="Ncd80 complex, Ncd80 subunit"/>
    <property type="match status" value="1"/>
</dbReference>
<keyword evidence="6 11" id="KW-0175">Coiled coil</keyword>
<feature type="region of interest" description="Disordered" evidence="12">
    <location>
        <begin position="1"/>
        <end position="64"/>
    </location>
</feature>
<sequence length="650" mass="75541">MSDNRKRPLPSSAPGFPAKRAVRLSIGMDRLDLNSDERPSQRTTLDDPMPEEPETAQPAEALSSSSSSVVFIGATYSHHEQHAVPGPQMILSRLANPPLPSSLASRFSEHNSPPTIRKYPTDPRDIKSGDTQRRYAQAIADYLEKIGFKEFVPQYKAIRSLSSKDFHYIYTHLVQHYDPSLRHKSKIEDHVIEIMNSLKYPLRDSISRKSLLSIGAIHSNANFYGLLHWLMEACKSRDVSNPKEFKDPPLAKLEIEDNAMSSACAGFSFATYRKYISSEEEPTYDDEMDPLKNRFDAMAEEREREIHQVDEEIAALREQVTMLESDGSNLEDLKKKNYDLTRDSAKFRNYCQEKRKRVEKYRSINKVVEDEVERLDNENQKLEQQKAELEEKLHEKNVSLADLESLSKEYDAEKKRSTDLTAHLETRQLAYNEKMETLTVLKDKVRRQVDEFNAKVKKLFPMGQEQHEFLLVYNPGAKTANEMLSYDVDQKLMPTLEKLEVTERQDLDQLTIETQRLREKTDALNADIEQTKLDLIEKQKEVEIKARKLEESRRQFMEENEKYNIMTEKHEKALDDERSRSRDSLLQAKERFFAEEEKLKDMERRFQEEQEVLSVTAKQLASQYADAQKELLPMIETLKQLVIGEEHIPQ</sequence>
<dbReference type="AlphaFoldDB" id="A0A8H4BTG0"/>
<evidence type="ECO:0000256" key="7">
    <source>
        <dbReference type="ARBA" id="ARBA00023242"/>
    </source>
</evidence>
<reference evidence="14 15" key="1">
    <citation type="submission" date="2019-09" db="EMBL/GenBank/DDBJ databases">
        <authorList>
            <consortium name="DOE Joint Genome Institute"/>
            <person name="Mondo S.J."/>
            <person name="Navarro-Mendoza M.I."/>
            <person name="Perez-Arques C."/>
            <person name="Panchal S."/>
            <person name="Nicolas F.E."/>
            <person name="Ganguly P."/>
            <person name="Pangilinan J."/>
            <person name="Grigoriev I."/>
            <person name="Heitman J."/>
            <person name="Sanya K."/>
            <person name="Garre V."/>
        </authorList>
    </citation>
    <scope>NUCLEOTIDE SEQUENCE [LARGE SCALE GENOMIC DNA]</scope>
    <source>
        <strain evidence="14 15">MU402</strain>
    </source>
</reference>
<feature type="compositionally biased region" description="Basic and acidic residues" evidence="12">
    <location>
        <begin position="119"/>
        <end position="128"/>
    </location>
</feature>
<gene>
    <name evidence="14" type="ORF">FB192DRAFT_1354336</name>
</gene>